<dbReference type="EMBL" id="JAPFQA010000012">
    <property type="protein sequence ID" value="MCZ8547175.1"/>
    <property type="molecule type" value="Genomic_DNA"/>
</dbReference>
<proteinExistence type="predicted"/>
<dbReference type="Proteomes" id="UP001152178">
    <property type="component" value="Unassembled WGS sequence"/>
</dbReference>
<evidence type="ECO:0000313" key="1">
    <source>
        <dbReference type="EMBL" id="MCZ8547175.1"/>
    </source>
</evidence>
<evidence type="ECO:0000313" key="2">
    <source>
        <dbReference type="Proteomes" id="UP001152178"/>
    </source>
</evidence>
<gene>
    <name evidence="1" type="ORF">OOJ09_23545</name>
</gene>
<comment type="caution">
    <text evidence="1">The sequence shown here is derived from an EMBL/GenBank/DDBJ whole genome shotgun (WGS) entry which is preliminary data.</text>
</comment>
<sequence length="779" mass="81209">MTVASETNRSGPYNGNGVTTVFDYEFRIVSENHVKVIKADAAGIETILTIDADYIVSDVGNSAGGQVALTAPLPAGHRLTLLRSVPFTQETDLQNQGAYYAETVEASFDLAAMRDQELQEQISRSLLIPASEDPAQLTGLVGDILRLADSADEIDALANNLDSLVKKSDASTSGFGFVVDEDDMASNSATKVPTQQSAKAYVDRRTMGVNILAFGCKPDNGATDNLAPFLAAVAFAVAGGFALYAPSGGTYHFSAKVDIPALTGGQQLTIRGAGAEATVFHWPNANGGMQATLVNDGWWTRSPQGNPFQIDGVTFSTGVEGGGVGLKVIANRLEGRPAPTLLYSDIVFRGSGGTYRWDTGLYMSKASQNHVSNVRWFGKVLTQAGTFFKISSEADATHDPVAHFFNGCEGTYADKWLDAGDDVEGIHIINCDGVSVNYGVNWVVSITGSESQLAMANCHINAVIAAANLQGIFHSHIVGNLFFTQGDGIVMNRVGYNTIANNVISGPGAGAGSAISIGTGGGGWSATWKNTVTGNDLRDFTNGIVVGTGVTGVKTGINSFTNITNELVDTDGTNDMLDRVQLIGANLTPKVADGVALGTAALPFSDVFLATGGTLDFANGNVRLVQQPSALILQIGGANAYAIAPTVMRPTANDGAALGAPTIAWSDLFLATGGVLNWANGDVTITHSTDALAFAGAANGYSFDQPIKISGNQIIKAREIGWTAGTGTANKGAFASYAGQTHTGAYVQATVQALDDAARNASQRIKAIEDALRVHGLIN</sequence>
<dbReference type="InterPro" id="IPR006626">
    <property type="entry name" value="PbH1"/>
</dbReference>
<keyword evidence="2" id="KW-1185">Reference proteome</keyword>
<dbReference type="SUPFAM" id="SSF51126">
    <property type="entry name" value="Pectin lyase-like"/>
    <property type="match status" value="1"/>
</dbReference>
<dbReference type="Gene3D" id="6.10.140.940">
    <property type="match status" value="1"/>
</dbReference>
<name>A0ABT4R055_9HYPH</name>
<accession>A0ABT4R055</accession>
<dbReference type="InterPro" id="IPR011050">
    <property type="entry name" value="Pectin_lyase_fold/virulence"/>
</dbReference>
<reference evidence="1" key="1">
    <citation type="submission" date="2022-11" db="EMBL/GenBank/DDBJ databases">
        <authorList>
            <person name="Coimbra C."/>
        </authorList>
    </citation>
    <scope>NUCLEOTIDE SEQUENCE</scope>
    <source>
        <strain evidence="1">Jales19</strain>
    </source>
</reference>
<organism evidence="1 2">
    <name type="scientific">Mesorhizobium qingshengii</name>
    <dbReference type="NCBI Taxonomy" id="1165689"/>
    <lineage>
        <taxon>Bacteria</taxon>
        <taxon>Pseudomonadati</taxon>
        <taxon>Pseudomonadota</taxon>
        <taxon>Alphaproteobacteria</taxon>
        <taxon>Hyphomicrobiales</taxon>
        <taxon>Phyllobacteriaceae</taxon>
        <taxon>Mesorhizobium</taxon>
    </lineage>
</organism>
<protein>
    <submittedName>
        <fullName evidence="1">Uncharacterized protein</fullName>
    </submittedName>
</protein>
<dbReference type="RefSeq" id="WP_269907499.1">
    <property type="nucleotide sequence ID" value="NZ_JAPFQA010000012.1"/>
</dbReference>
<dbReference type="SMART" id="SM00710">
    <property type="entry name" value="PbH1"/>
    <property type="match status" value="4"/>
</dbReference>